<dbReference type="PANTHER" id="PTHR23116:SF29">
    <property type="entry name" value="PDZ DOMAIN-CONTAINING PROTEIN 7"/>
    <property type="match status" value="1"/>
</dbReference>
<feature type="region of interest" description="Disordered" evidence="4">
    <location>
        <begin position="512"/>
        <end position="552"/>
    </location>
</feature>
<evidence type="ECO:0000256" key="3">
    <source>
        <dbReference type="ARBA" id="ARBA00023273"/>
    </source>
</evidence>
<dbReference type="GO" id="GO:0007605">
    <property type="term" value="P:sensory perception of sound"/>
    <property type="evidence" value="ECO:0007669"/>
    <property type="project" value="TreeGrafter"/>
</dbReference>
<dbReference type="SMART" id="SM00228">
    <property type="entry name" value="PDZ"/>
    <property type="match status" value="3"/>
</dbReference>
<dbReference type="InterPro" id="IPR001478">
    <property type="entry name" value="PDZ"/>
</dbReference>
<name>A0A553RQM5_9TELE</name>
<dbReference type="GO" id="GO:0005929">
    <property type="term" value="C:cilium"/>
    <property type="evidence" value="ECO:0007669"/>
    <property type="project" value="TreeGrafter"/>
</dbReference>
<gene>
    <name evidence="6" type="ORF">DNTS_027548</name>
</gene>
<dbReference type="Gene3D" id="2.30.42.10">
    <property type="match status" value="3"/>
</dbReference>
<comment type="caution">
    <text evidence="6">The sequence shown here is derived from an EMBL/GenBank/DDBJ whole genome shotgun (WGS) entry which is preliminary data.</text>
</comment>
<keyword evidence="7" id="KW-1185">Reference proteome</keyword>
<evidence type="ECO:0000313" key="6">
    <source>
        <dbReference type="EMBL" id="TRZ04477.1"/>
    </source>
</evidence>
<feature type="region of interest" description="Disordered" evidence="4">
    <location>
        <begin position="678"/>
        <end position="704"/>
    </location>
</feature>
<feature type="domain" description="PDZ" evidence="5">
    <location>
        <begin position="210"/>
        <end position="277"/>
    </location>
</feature>
<evidence type="ECO:0000313" key="7">
    <source>
        <dbReference type="Proteomes" id="UP000316079"/>
    </source>
</evidence>
<dbReference type="Pfam" id="PF13911">
    <property type="entry name" value="AhpC-TSA_2"/>
    <property type="match status" value="1"/>
</dbReference>
<keyword evidence="2" id="KW-0677">Repeat</keyword>
<dbReference type="PROSITE" id="PS50106">
    <property type="entry name" value="PDZ"/>
    <property type="match status" value="3"/>
</dbReference>
<dbReference type="GO" id="GO:0005886">
    <property type="term" value="C:plasma membrane"/>
    <property type="evidence" value="ECO:0007669"/>
    <property type="project" value="TreeGrafter"/>
</dbReference>
<dbReference type="AlphaFoldDB" id="A0A553RQM5"/>
<protein>
    <recommendedName>
        <fullName evidence="5">PDZ domain-containing protein</fullName>
    </recommendedName>
</protein>
<comment type="subcellular location">
    <subcellularLocation>
        <location evidence="1">Cell projection</location>
    </subcellularLocation>
</comment>
<dbReference type="GO" id="GO:0002142">
    <property type="term" value="C:stereocilia ankle link complex"/>
    <property type="evidence" value="ECO:0007669"/>
    <property type="project" value="TreeGrafter"/>
</dbReference>
<feature type="domain" description="PDZ" evidence="5">
    <location>
        <begin position="334"/>
        <end position="404"/>
    </location>
</feature>
<dbReference type="InterPro" id="IPR032801">
    <property type="entry name" value="PXL2A/B/C"/>
</dbReference>
<accession>A0A553RQM5</accession>
<evidence type="ECO:0000256" key="2">
    <source>
        <dbReference type="ARBA" id="ARBA00022737"/>
    </source>
</evidence>
<dbReference type="OrthoDB" id="10029564at2759"/>
<feature type="compositionally biased region" description="Basic and acidic residues" evidence="4">
    <location>
        <begin position="527"/>
        <end position="539"/>
    </location>
</feature>
<dbReference type="SUPFAM" id="SSF50156">
    <property type="entry name" value="PDZ domain-like"/>
    <property type="match status" value="3"/>
</dbReference>
<dbReference type="InterPro" id="IPR051844">
    <property type="entry name" value="USH2_Complex_Protein"/>
</dbReference>
<sequence>MCMFLLDLCECFGAVFLCVFVFYALLANTDLFLSKPVQTSLDSLANADLSSTIGEDAVRFKAVSLWKQTGAVIMAEASDLSSLRSQFDECGVPLFAVVKENIESEIQNFRFFFSGDIFLDQKMCFFSLRRRAILSLAFARISVWKNLIQVWRRGFYGNWKGEGLVLGGLFVIGPENQGILLEHLEMEFGDKADLSAVLSAMDGEEGEIVRLTLDRADDGQLGFSVRGGSEHGLSVFISKVQKHSAADHAGLCVGDRLLEVNGVSVEGVSMSSAVKVLTGHSRLCLIVQRVGLVPGLRCTNHKTTWVDLIHRRMVVEEADAPVSLYSSDGALCRIVHLQLSQHQPYLGLNIRGGQEYNLGIYVSKLDPGGLAEQAGVKMGDQILSANGVSFENISHYRAVEELKSRSHLILNIKSSETHSSSSSLSSVSGLSEATLPVSLPLGSRRANTSSSIESNFPAESIDGESKIMQTLSRGPTEILQDSVIRDQGTQEWADSGGNRREGRKTSLLIALSRPSPPIRRSRSHVTMSEEEKKRQRKQVEAGGGGGGAGNSPLQRSKTFFSFFRRRESSRSPTRSECRLGRCNSDFSDQGALVQLREMAVRLLDDEEVTELMKISERYSSERELQMLVHPLLTLLNTPEKLLLLKEIRPLVSSSDLVLFNSIVSPFEEEAYDILKRRSRRSSPLRSPQMGDAPRRHLITPVPDLHGGFELHPTEDLERQSQLQQALNRLSLSTTFSPLQDITLDAADTLPDQADFSVTPAFQTKTDASEKSALVPNWLLAENTPVEICSEPTIDGRSGISISGGSESRVQPMVKIEKIFPGGAASTSDALKAGFELVSVDGVSLQKVTHQEAVEIIRQAFSDKRIDPMCLV</sequence>
<dbReference type="GO" id="GO:0060088">
    <property type="term" value="P:auditory receptor cell stereocilium organization"/>
    <property type="evidence" value="ECO:0007669"/>
    <property type="project" value="TreeGrafter"/>
</dbReference>
<dbReference type="Pfam" id="PF00595">
    <property type="entry name" value="PDZ"/>
    <property type="match status" value="3"/>
</dbReference>
<evidence type="ECO:0000259" key="5">
    <source>
        <dbReference type="PROSITE" id="PS50106"/>
    </source>
</evidence>
<dbReference type="EMBL" id="SRMA01000189">
    <property type="protein sequence ID" value="TRZ04477.1"/>
    <property type="molecule type" value="Genomic_DNA"/>
</dbReference>
<keyword evidence="3" id="KW-0966">Cell projection</keyword>
<evidence type="ECO:0000256" key="1">
    <source>
        <dbReference type="ARBA" id="ARBA00004316"/>
    </source>
</evidence>
<organism evidence="6 7">
    <name type="scientific">Danionella cerebrum</name>
    <dbReference type="NCBI Taxonomy" id="2873325"/>
    <lineage>
        <taxon>Eukaryota</taxon>
        <taxon>Metazoa</taxon>
        <taxon>Chordata</taxon>
        <taxon>Craniata</taxon>
        <taxon>Vertebrata</taxon>
        <taxon>Euteleostomi</taxon>
        <taxon>Actinopterygii</taxon>
        <taxon>Neopterygii</taxon>
        <taxon>Teleostei</taxon>
        <taxon>Ostariophysi</taxon>
        <taxon>Cypriniformes</taxon>
        <taxon>Danionidae</taxon>
        <taxon>Danioninae</taxon>
        <taxon>Danionella</taxon>
    </lineage>
</organism>
<dbReference type="Proteomes" id="UP000316079">
    <property type="component" value="Unassembled WGS sequence"/>
</dbReference>
<evidence type="ECO:0000256" key="4">
    <source>
        <dbReference type="SAM" id="MobiDB-lite"/>
    </source>
</evidence>
<dbReference type="InterPro" id="IPR036034">
    <property type="entry name" value="PDZ_sf"/>
</dbReference>
<dbReference type="FunFam" id="2.30.42.10:FF:000092">
    <property type="entry name" value="PDZ domain containing 7"/>
    <property type="match status" value="1"/>
</dbReference>
<feature type="domain" description="PDZ" evidence="5">
    <location>
        <begin position="786"/>
        <end position="859"/>
    </location>
</feature>
<proteinExistence type="predicted"/>
<dbReference type="PANTHER" id="PTHR23116">
    <property type="entry name" value="PDZ DOMAIN CONTAINING WHIRLIN AND HARMONIN-RELATED"/>
    <property type="match status" value="1"/>
</dbReference>
<feature type="non-terminal residue" evidence="6">
    <location>
        <position position="871"/>
    </location>
</feature>
<dbReference type="Gene3D" id="1.20.1160.20">
    <property type="match status" value="1"/>
</dbReference>
<dbReference type="GO" id="GO:0032426">
    <property type="term" value="C:stereocilium tip"/>
    <property type="evidence" value="ECO:0007669"/>
    <property type="project" value="TreeGrafter"/>
</dbReference>
<reference evidence="6 7" key="1">
    <citation type="journal article" date="2019" name="Sci. Data">
        <title>Hybrid genome assembly and annotation of Danionella translucida.</title>
        <authorList>
            <person name="Kadobianskyi M."/>
            <person name="Schulze L."/>
            <person name="Schuelke M."/>
            <person name="Judkewitz B."/>
        </authorList>
    </citation>
    <scope>NUCLEOTIDE SEQUENCE [LARGE SCALE GENOMIC DNA]</scope>
    <source>
        <strain evidence="7">Bolton</strain>
        <tissue evidence="6">Whole-body</tissue>
    </source>
</reference>